<evidence type="ECO:0000313" key="3">
    <source>
        <dbReference type="EMBL" id="KAB1654318.1"/>
    </source>
</evidence>
<evidence type="ECO:0000256" key="1">
    <source>
        <dbReference type="ARBA" id="ARBA00022801"/>
    </source>
</evidence>
<dbReference type="InterPro" id="IPR029058">
    <property type="entry name" value="AB_hydrolase_fold"/>
</dbReference>
<feature type="domain" description="Alpha/beta hydrolase fold-3" evidence="2">
    <location>
        <begin position="73"/>
        <end position="285"/>
    </location>
</feature>
<dbReference type="EMBL" id="WBJZ01000019">
    <property type="protein sequence ID" value="KAB1654318.1"/>
    <property type="molecule type" value="Genomic_DNA"/>
</dbReference>
<organism evidence="3 4">
    <name type="scientific">Pseudoclavibacter chungangensis</name>
    <dbReference type="NCBI Taxonomy" id="587635"/>
    <lineage>
        <taxon>Bacteria</taxon>
        <taxon>Bacillati</taxon>
        <taxon>Actinomycetota</taxon>
        <taxon>Actinomycetes</taxon>
        <taxon>Micrococcales</taxon>
        <taxon>Microbacteriaceae</taxon>
        <taxon>Pseudoclavibacter</taxon>
    </lineage>
</organism>
<dbReference type="InterPro" id="IPR050300">
    <property type="entry name" value="GDXG_lipolytic_enzyme"/>
</dbReference>
<gene>
    <name evidence="3" type="ORF">F8O01_13880</name>
</gene>
<keyword evidence="1 3" id="KW-0378">Hydrolase</keyword>
<name>A0A7J5BP01_9MICO</name>
<comment type="caution">
    <text evidence="3">The sequence shown here is derived from an EMBL/GenBank/DDBJ whole genome shotgun (WGS) entry which is preliminary data.</text>
</comment>
<dbReference type="Proteomes" id="UP000467240">
    <property type="component" value="Unassembled WGS sequence"/>
</dbReference>
<sequence>MNRFVRAFLQLFAAPRLNMLEDYPKVRQFQRTLAARPASTFRYLDREVVSADGDHPIAVRLFEPRERTRDEVLLFFHGGGWVTGDIESYTPACATMADLTGCLVASVDYRLAPEHPFPAGLEDCERVTRLFLDEPARLGASDADRIVLVGDSAGGNLAAVVSLRLHAAGHRGVRRQILLYPVTQCDHDPRTSPFPSVRNLGDDYRLTNTEVQDYVELYVPDGVERSDPDVAPLLAPDLAGQPETLVITAELDLLRDEGEAYGEALAAAGVDARVHRVDGALHGFISLPRFSRSLREAYEVINAFLDEPVTTRPSTVEAAE</sequence>
<evidence type="ECO:0000313" key="4">
    <source>
        <dbReference type="Proteomes" id="UP000467240"/>
    </source>
</evidence>
<dbReference type="AlphaFoldDB" id="A0A7J5BP01"/>
<keyword evidence="4" id="KW-1185">Reference proteome</keyword>
<proteinExistence type="predicted"/>
<dbReference type="SUPFAM" id="SSF53474">
    <property type="entry name" value="alpha/beta-Hydrolases"/>
    <property type="match status" value="1"/>
</dbReference>
<accession>A0A7J5BP01</accession>
<dbReference type="Pfam" id="PF07859">
    <property type="entry name" value="Abhydrolase_3"/>
    <property type="match status" value="1"/>
</dbReference>
<protein>
    <submittedName>
        <fullName evidence="3">Alpha/beta hydrolase</fullName>
    </submittedName>
</protein>
<dbReference type="PANTHER" id="PTHR48081:SF8">
    <property type="entry name" value="ALPHA_BETA HYDROLASE FOLD-3 DOMAIN-CONTAINING PROTEIN-RELATED"/>
    <property type="match status" value="1"/>
</dbReference>
<evidence type="ECO:0000259" key="2">
    <source>
        <dbReference type="Pfam" id="PF07859"/>
    </source>
</evidence>
<dbReference type="PANTHER" id="PTHR48081">
    <property type="entry name" value="AB HYDROLASE SUPERFAMILY PROTEIN C4A8.06C"/>
    <property type="match status" value="1"/>
</dbReference>
<reference evidence="3 4" key="1">
    <citation type="submission" date="2019-09" db="EMBL/GenBank/DDBJ databases">
        <title>Phylogeny of genus Pseudoclavibacter and closely related genus.</title>
        <authorList>
            <person name="Li Y."/>
        </authorList>
    </citation>
    <scope>NUCLEOTIDE SEQUENCE [LARGE SCALE GENOMIC DNA]</scope>
    <source>
        <strain evidence="3 4">DSM 23821</strain>
    </source>
</reference>
<dbReference type="GO" id="GO:0016787">
    <property type="term" value="F:hydrolase activity"/>
    <property type="evidence" value="ECO:0007669"/>
    <property type="project" value="UniProtKB-KW"/>
</dbReference>
<dbReference type="Gene3D" id="3.40.50.1820">
    <property type="entry name" value="alpha/beta hydrolase"/>
    <property type="match status" value="1"/>
</dbReference>
<dbReference type="OrthoDB" id="9803828at2"/>
<dbReference type="InterPro" id="IPR013094">
    <property type="entry name" value="AB_hydrolase_3"/>
</dbReference>
<dbReference type="RefSeq" id="WP_158041555.1">
    <property type="nucleotide sequence ID" value="NZ_JACCFV010000001.1"/>
</dbReference>